<dbReference type="InterPro" id="IPR010298">
    <property type="entry name" value="YacP-like"/>
</dbReference>
<feature type="region of interest" description="Disordered" evidence="1">
    <location>
        <begin position="1"/>
        <end position="27"/>
    </location>
</feature>
<dbReference type="RefSeq" id="WP_154076016.1">
    <property type="nucleotide sequence ID" value="NZ_CP045929.1"/>
</dbReference>
<reference evidence="3" key="1">
    <citation type="submission" date="2019-11" db="EMBL/GenBank/DDBJ databases">
        <title>The complete genome sequence of Saccharopolyspora sp. E2A.</title>
        <authorList>
            <person name="Zhang G."/>
        </authorList>
    </citation>
    <scope>NUCLEOTIDE SEQUENCE [LARGE SCALE GENOMIC DNA]</scope>
    <source>
        <strain evidence="3">E2A</strain>
    </source>
</reference>
<dbReference type="PANTHER" id="PTHR34547">
    <property type="entry name" value="YACP-LIKE NYN DOMAIN PROTEIN"/>
    <property type="match status" value="1"/>
</dbReference>
<dbReference type="EMBL" id="CP045929">
    <property type="protein sequence ID" value="QGK69420.1"/>
    <property type="molecule type" value="Genomic_DNA"/>
</dbReference>
<feature type="region of interest" description="Disordered" evidence="1">
    <location>
        <begin position="207"/>
        <end position="269"/>
    </location>
</feature>
<evidence type="ECO:0000313" key="3">
    <source>
        <dbReference type="Proteomes" id="UP000371041"/>
    </source>
</evidence>
<keyword evidence="3" id="KW-1185">Reference proteome</keyword>
<evidence type="ECO:0000313" key="2">
    <source>
        <dbReference type="EMBL" id="QGK69420.1"/>
    </source>
</evidence>
<feature type="compositionally biased region" description="Basic and acidic residues" evidence="1">
    <location>
        <begin position="236"/>
        <end position="269"/>
    </location>
</feature>
<feature type="compositionally biased region" description="Basic and acidic residues" evidence="1">
    <location>
        <begin position="207"/>
        <end position="228"/>
    </location>
</feature>
<proteinExistence type="predicted"/>
<dbReference type="Pfam" id="PF05991">
    <property type="entry name" value="NYN_YacP"/>
    <property type="match status" value="1"/>
</dbReference>
<accession>A0A5Q3Q6E5</accession>
<organism evidence="2 3">
    <name type="scientific">Allosaccharopolyspora coralli</name>
    <dbReference type="NCBI Taxonomy" id="2665642"/>
    <lineage>
        <taxon>Bacteria</taxon>
        <taxon>Bacillati</taxon>
        <taxon>Actinomycetota</taxon>
        <taxon>Actinomycetes</taxon>
        <taxon>Pseudonocardiales</taxon>
        <taxon>Pseudonocardiaceae</taxon>
        <taxon>Allosaccharopolyspora</taxon>
    </lineage>
</organism>
<feature type="compositionally biased region" description="Basic and acidic residues" evidence="1">
    <location>
        <begin position="1"/>
        <end position="10"/>
    </location>
</feature>
<name>A0A5Q3Q6E5_9PSEU</name>
<dbReference type="KEGG" id="sace:GIY23_07680"/>
<dbReference type="AlphaFoldDB" id="A0A5Q3Q6E5"/>
<gene>
    <name evidence="2" type="ORF">GIY23_07680</name>
</gene>
<evidence type="ECO:0000256" key="1">
    <source>
        <dbReference type="SAM" id="MobiDB-lite"/>
    </source>
</evidence>
<sequence length="458" mass="49083">MNSVPEDRQGQEGSPADDSVVDSAQQTGGVVAELDVDSFAPPLRARLADLAAAALGDMRAGDVPPPLRAVVRFAPAKRARLGQEPLVNALREYPVFRAAVVDWCRSHRPAAVELHQQDAVGAAAAAVLLDHACAPHYVELTALRHEQSHQRSERDSAIAKADKLAVEVEGLRRDLAEAREVAEHAGDAGGAEADRLRKRLREQGMRLREAKDAAEGARAEAERARSDSEAAVVELTAERDRERARAQDERQRAERAVSEVDVARQSAREARKGDEVRLSLLLETMEGALGGLRRELGTGEQGPRPADTLSGVLATGEATDVGDLAGLDRLLRLPAVHLVVDGYNVTKTGYPELPLADQRDRLAHQLATLAARTGAEVTLVFDGADVVSVPGAGPRGVRVLFSEPGVQADDVIRGLVRAEPYGRQIVVATSDRAVVRSVREHGARPVSSALLLSRLTRS</sequence>
<dbReference type="Proteomes" id="UP000371041">
    <property type="component" value="Chromosome"/>
</dbReference>
<protein>
    <submittedName>
        <fullName evidence="2">RNA-binding protein</fullName>
    </submittedName>
</protein>
<dbReference type="PANTHER" id="PTHR34547:SF1">
    <property type="entry name" value="YACP-LIKE NYN DOMAIN PROTEIN"/>
    <property type="match status" value="1"/>
</dbReference>